<evidence type="ECO:0000256" key="1">
    <source>
        <dbReference type="ARBA" id="ARBA00009175"/>
    </source>
</evidence>
<dbReference type="HOGENOM" id="CLU_065520_1_0_6"/>
<comment type="caution">
    <text evidence="5">The sequence shown here is derived from an EMBL/GenBank/DDBJ whole genome shotgun (WGS) entry which is preliminary data.</text>
</comment>
<reference evidence="5 6" key="1">
    <citation type="submission" date="2006-02" db="EMBL/GenBank/DDBJ databases">
        <authorList>
            <person name="Pinhassi J."/>
            <person name="Pedros-Alio C."/>
            <person name="Ferriera S."/>
            <person name="Johnson J."/>
            <person name="Kravitz S."/>
            <person name="Halpern A."/>
            <person name="Remington K."/>
            <person name="Beeson K."/>
            <person name="Tran B."/>
            <person name="Rogers Y.-H."/>
            <person name="Friedman R."/>
            <person name="Venter J.C."/>
        </authorList>
    </citation>
    <scope>NUCLEOTIDE SEQUENCE [LARGE SCALE GENOMIC DNA]</scope>
    <source>
        <strain evidence="5 6">MED297</strain>
    </source>
</reference>
<feature type="signal peptide" evidence="4">
    <location>
        <begin position="1"/>
        <end position="19"/>
    </location>
</feature>
<dbReference type="AlphaFoldDB" id="A4BI44"/>
<keyword evidence="2" id="KW-0479">Metal-binding</keyword>
<dbReference type="InterPro" id="IPR050682">
    <property type="entry name" value="ModA/WtpA"/>
</dbReference>
<dbReference type="GO" id="GO:0015689">
    <property type="term" value="P:molybdate ion transport"/>
    <property type="evidence" value="ECO:0007669"/>
    <property type="project" value="InterPro"/>
</dbReference>
<keyword evidence="6" id="KW-1185">Reference proteome</keyword>
<sequence length="238" mass="26053">MVRRSVLILILLACVWASAEERLNVAVTASFRPVLDHLAADFEAQSGIRLNLSSASTGVLYQQIRNGAPFDLFFAADRARPELLQQQWSLVESRRQTYAIGQLVLVSDDPAVQTVADLSQYEGRVVIANPALAPYGEAAQAVLDAQRFPGTPILANNVSQARQYLSMKLARVGLIAASVASGLNWVQDVPDQDAISLEQQLLVLTDHSANAQFLQYLQKKSSQAVFRQFGYRLPGDPS</sequence>
<dbReference type="SUPFAM" id="SSF53850">
    <property type="entry name" value="Periplasmic binding protein-like II"/>
    <property type="match status" value="1"/>
</dbReference>
<evidence type="ECO:0000256" key="4">
    <source>
        <dbReference type="SAM" id="SignalP"/>
    </source>
</evidence>
<dbReference type="GO" id="GO:0030973">
    <property type="term" value="F:molybdate ion binding"/>
    <property type="evidence" value="ECO:0007669"/>
    <property type="project" value="TreeGrafter"/>
</dbReference>
<evidence type="ECO:0000256" key="3">
    <source>
        <dbReference type="ARBA" id="ARBA00022729"/>
    </source>
</evidence>
<dbReference type="STRING" id="314283.MED297_14650"/>
<dbReference type="EMBL" id="AAOE01000024">
    <property type="protein sequence ID" value="EAR08187.1"/>
    <property type="molecule type" value="Genomic_DNA"/>
</dbReference>
<gene>
    <name evidence="5" type="ORF">MED297_14650</name>
</gene>
<comment type="similarity">
    <text evidence="1">Belongs to the bacterial solute-binding protein ModA family.</text>
</comment>
<dbReference type="GO" id="GO:0046872">
    <property type="term" value="F:metal ion binding"/>
    <property type="evidence" value="ECO:0007669"/>
    <property type="project" value="UniProtKB-KW"/>
</dbReference>
<dbReference type="InterPro" id="IPR005950">
    <property type="entry name" value="ModA"/>
</dbReference>
<dbReference type="OrthoDB" id="9785015at2"/>
<organism evidence="5 6">
    <name type="scientific">Reinekea blandensis MED297</name>
    <dbReference type="NCBI Taxonomy" id="314283"/>
    <lineage>
        <taxon>Bacteria</taxon>
        <taxon>Pseudomonadati</taxon>
        <taxon>Pseudomonadota</taxon>
        <taxon>Gammaproteobacteria</taxon>
        <taxon>Oceanospirillales</taxon>
        <taxon>Saccharospirillaceae</taxon>
        <taxon>Reinekea</taxon>
    </lineage>
</organism>
<evidence type="ECO:0000313" key="5">
    <source>
        <dbReference type="EMBL" id="EAR08187.1"/>
    </source>
</evidence>
<name>A4BI44_9GAMM</name>
<dbReference type="PANTHER" id="PTHR30632:SF14">
    <property type="entry name" value="TUNGSTATE_MOLYBDATE_CHROMATE-BINDING PROTEIN MODA"/>
    <property type="match status" value="1"/>
</dbReference>
<dbReference type="PANTHER" id="PTHR30632">
    <property type="entry name" value="MOLYBDATE-BINDING PERIPLASMIC PROTEIN"/>
    <property type="match status" value="1"/>
</dbReference>
<dbReference type="Pfam" id="PF13531">
    <property type="entry name" value="SBP_bac_11"/>
    <property type="match status" value="1"/>
</dbReference>
<protein>
    <submittedName>
        <fullName evidence="5">Molybdenum ABC transporter, substrate binding periplasmic protein (ModA)</fullName>
    </submittedName>
</protein>
<keyword evidence="3 4" id="KW-0732">Signal</keyword>
<feature type="chain" id="PRO_5002666558" evidence="4">
    <location>
        <begin position="20"/>
        <end position="238"/>
    </location>
</feature>
<dbReference type="RefSeq" id="WP_008042954.1">
    <property type="nucleotide sequence ID" value="NZ_CH724149.1"/>
</dbReference>
<evidence type="ECO:0000256" key="2">
    <source>
        <dbReference type="ARBA" id="ARBA00022723"/>
    </source>
</evidence>
<evidence type="ECO:0000313" key="6">
    <source>
        <dbReference type="Proteomes" id="UP000005953"/>
    </source>
</evidence>
<dbReference type="Proteomes" id="UP000005953">
    <property type="component" value="Unassembled WGS sequence"/>
</dbReference>
<dbReference type="NCBIfam" id="TIGR01256">
    <property type="entry name" value="modA"/>
    <property type="match status" value="1"/>
</dbReference>
<proteinExistence type="inferred from homology"/>
<accession>A4BI44</accession>
<dbReference type="Gene3D" id="3.40.190.10">
    <property type="entry name" value="Periplasmic binding protein-like II"/>
    <property type="match status" value="2"/>
</dbReference>